<proteinExistence type="predicted"/>
<evidence type="ECO:0000313" key="1">
    <source>
        <dbReference type="EMBL" id="KAF5852305.1"/>
    </source>
</evidence>
<dbReference type="Proteomes" id="UP000624244">
    <property type="component" value="Unassembled WGS sequence"/>
</dbReference>
<gene>
    <name evidence="1" type="ORF">GGP41_007721</name>
</gene>
<protein>
    <submittedName>
        <fullName evidence="1">Uncharacterized protein</fullName>
    </submittedName>
</protein>
<dbReference type="EMBL" id="WNKQ01000003">
    <property type="protein sequence ID" value="KAF5852305.1"/>
    <property type="molecule type" value="Genomic_DNA"/>
</dbReference>
<comment type="caution">
    <text evidence="1">The sequence shown here is derived from an EMBL/GenBank/DDBJ whole genome shotgun (WGS) entry which is preliminary data.</text>
</comment>
<name>A0A8H5ZQD0_COCSA</name>
<organism evidence="1 2">
    <name type="scientific">Cochliobolus sativus</name>
    <name type="common">Common root rot and spot blotch fungus</name>
    <name type="synonym">Bipolaris sorokiniana</name>
    <dbReference type="NCBI Taxonomy" id="45130"/>
    <lineage>
        <taxon>Eukaryota</taxon>
        <taxon>Fungi</taxon>
        <taxon>Dikarya</taxon>
        <taxon>Ascomycota</taxon>
        <taxon>Pezizomycotina</taxon>
        <taxon>Dothideomycetes</taxon>
        <taxon>Pleosporomycetidae</taxon>
        <taxon>Pleosporales</taxon>
        <taxon>Pleosporineae</taxon>
        <taxon>Pleosporaceae</taxon>
        <taxon>Bipolaris</taxon>
    </lineage>
</organism>
<accession>A0A8H5ZQD0</accession>
<dbReference type="AlphaFoldDB" id="A0A8H5ZQD0"/>
<evidence type="ECO:0000313" key="2">
    <source>
        <dbReference type="Proteomes" id="UP000624244"/>
    </source>
</evidence>
<sequence>MAPVILLPISCMLFIEILVKDGRLALNVISNTRICELFVEGKDLHPPRFVPHRILDHGV</sequence>
<reference evidence="1" key="1">
    <citation type="submission" date="2019-11" db="EMBL/GenBank/DDBJ databases">
        <title>Bipolaris sorokiniana Genome sequencing.</title>
        <authorList>
            <person name="Wang H."/>
        </authorList>
    </citation>
    <scope>NUCLEOTIDE SEQUENCE</scope>
</reference>